<sequence length="458" mass="50653">MKTKNTTISYPAGSTSKKVGFLERLSYANFDFSGQLISTIVGSYLMYYFTDVALIPIAAAGTILLIARVGDAVMTPFWGMAIDLTHSKYGKARPYFLWLSIPYIAAAILLFWTPGLDTHGKILYCTIVYLIYGAFFLGINAPITTILPLLTSNPDQRVVLNSWRLVGSNLGVFVVNSLTLPLVAFFGKGNDIKGFRIFVIIFAILCLAGQLFSFFHVRERVIVPNSERVTLGRSIHAMKNNWPWFIIVLANFLFWIAQQGRQQSMVYYFTYYFNNKSLVTLFNSISIIQVVGVIAIPFFNRFMSKNRIWIMGLVGAVLGQFIIMLSGLNLTGTIIGWLIANVGSGIAVSMPFAMLGSAVDYGEWKNGVNAAGILTTIGSSFCISMGQGLAGVLNGKVMSFFGYVANHAQTAQALSGIKISFHWITIIGYGIAIIPLLMYQKYEKMEPKITSDLSKTRK</sequence>
<feature type="transmembrane region" description="Helical" evidence="2">
    <location>
        <begin position="308"/>
        <end position="328"/>
    </location>
</feature>
<feature type="transmembrane region" description="Helical" evidence="2">
    <location>
        <begin position="367"/>
        <end position="390"/>
    </location>
</feature>
<dbReference type="GO" id="GO:0006814">
    <property type="term" value="P:sodium ion transport"/>
    <property type="evidence" value="ECO:0007669"/>
    <property type="project" value="InterPro"/>
</dbReference>
<feature type="transmembrane region" description="Helical" evidence="2">
    <location>
        <begin position="421"/>
        <end position="439"/>
    </location>
</feature>
<dbReference type="CDD" id="cd17332">
    <property type="entry name" value="MFS_MelB_like"/>
    <property type="match status" value="1"/>
</dbReference>
<name>A0A0R1NL91_9LACO</name>
<protein>
    <submittedName>
        <fullName evidence="3">Glycoside pentoside hexuronide transporter</fullName>
    </submittedName>
</protein>
<dbReference type="EMBL" id="AZEB01000018">
    <property type="protein sequence ID" value="KRL20998.1"/>
    <property type="molecule type" value="Genomic_DNA"/>
</dbReference>
<evidence type="ECO:0000256" key="2">
    <source>
        <dbReference type="SAM" id="Phobius"/>
    </source>
</evidence>
<dbReference type="InterPro" id="IPR039672">
    <property type="entry name" value="MFS_2"/>
</dbReference>
<proteinExistence type="predicted"/>
<dbReference type="Gene3D" id="1.20.1250.20">
    <property type="entry name" value="MFS general substrate transporter like domains"/>
    <property type="match status" value="1"/>
</dbReference>
<evidence type="ECO:0000313" key="3">
    <source>
        <dbReference type="EMBL" id="KRL20998.1"/>
    </source>
</evidence>
<organism evidence="3 4">
    <name type="scientific">Lentilactobacillus kisonensis DSM 19906 = JCM 15041</name>
    <dbReference type="NCBI Taxonomy" id="1423766"/>
    <lineage>
        <taxon>Bacteria</taxon>
        <taxon>Bacillati</taxon>
        <taxon>Bacillota</taxon>
        <taxon>Bacilli</taxon>
        <taxon>Lactobacillales</taxon>
        <taxon>Lactobacillaceae</taxon>
        <taxon>Lentilactobacillus</taxon>
    </lineage>
</organism>
<feature type="transmembrane region" description="Helical" evidence="2">
    <location>
        <begin position="95"/>
        <end position="115"/>
    </location>
</feature>
<dbReference type="Pfam" id="PF13347">
    <property type="entry name" value="MFS_2"/>
    <property type="match status" value="1"/>
</dbReference>
<dbReference type="Proteomes" id="UP000051439">
    <property type="component" value="Unassembled WGS sequence"/>
</dbReference>
<feature type="transmembrane region" description="Helical" evidence="2">
    <location>
        <begin position="162"/>
        <end position="185"/>
    </location>
</feature>
<dbReference type="AlphaFoldDB" id="A0A0R1NL91"/>
<accession>A0A0R1NL91</accession>
<keyword evidence="2" id="KW-0812">Transmembrane</keyword>
<keyword evidence="4" id="KW-1185">Reference proteome</keyword>
<dbReference type="RefSeq" id="WP_008855881.1">
    <property type="nucleotide sequence ID" value="NZ_AZEB01000018.1"/>
</dbReference>
<feature type="transmembrane region" description="Helical" evidence="2">
    <location>
        <begin position="277"/>
        <end position="296"/>
    </location>
</feature>
<dbReference type="GO" id="GO:0015293">
    <property type="term" value="F:symporter activity"/>
    <property type="evidence" value="ECO:0007669"/>
    <property type="project" value="InterPro"/>
</dbReference>
<dbReference type="NCBIfam" id="TIGR00792">
    <property type="entry name" value="gph"/>
    <property type="match status" value="1"/>
</dbReference>
<keyword evidence="1" id="KW-0762">Sugar transport</keyword>
<evidence type="ECO:0000313" key="4">
    <source>
        <dbReference type="Proteomes" id="UP000051439"/>
    </source>
</evidence>
<dbReference type="GO" id="GO:0008643">
    <property type="term" value="P:carbohydrate transport"/>
    <property type="evidence" value="ECO:0007669"/>
    <property type="project" value="InterPro"/>
</dbReference>
<evidence type="ECO:0000256" key="1">
    <source>
        <dbReference type="ARBA" id="ARBA00022597"/>
    </source>
</evidence>
<dbReference type="InterPro" id="IPR036259">
    <property type="entry name" value="MFS_trans_sf"/>
</dbReference>
<dbReference type="GO" id="GO:0005886">
    <property type="term" value="C:plasma membrane"/>
    <property type="evidence" value="ECO:0007669"/>
    <property type="project" value="TreeGrafter"/>
</dbReference>
<dbReference type="SUPFAM" id="SSF103473">
    <property type="entry name" value="MFS general substrate transporter"/>
    <property type="match status" value="1"/>
</dbReference>
<comment type="caution">
    <text evidence="3">The sequence shown here is derived from an EMBL/GenBank/DDBJ whole genome shotgun (WGS) entry which is preliminary data.</text>
</comment>
<gene>
    <name evidence="3" type="ORF">FC98_GL000939</name>
</gene>
<dbReference type="InterPro" id="IPR001927">
    <property type="entry name" value="Na/Gal_symport"/>
</dbReference>
<keyword evidence="1" id="KW-0813">Transport</keyword>
<feature type="transmembrane region" description="Helical" evidence="2">
    <location>
        <begin position="197"/>
        <end position="217"/>
    </location>
</feature>
<feature type="transmembrane region" description="Helical" evidence="2">
    <location>
        <begin position="127"/>
        <end position="150"/>
    </location>
</feature>
<feature type="transmembrane region" description="Helical" evidence="2">
    <location>
        <begin position="334"/>
        <end position="355"/>
    </location>
</feature>
<dbReference type="PANTHER" id="PTHR11328">
    <property type="entry name" value="MAJOR FACILITATOR SUPERFAMILY DOMAIN-CONTAINING PROTEIN"/>
    <property type="match status" value="1"/>
</dbReference>
<keyword evidence="2" id="KW-1133">Transmembrane helix</keyword>
<feature type="transmembrane region" description="Helical" evidence="2">
    <location>
        <begin position="53"/>
        <end position="74"/>
    </location>
</feature>
<reference evidence="3 4" key="1">
    <citation type="journal article" date="2015" name="Genome Announc.">
        <title>Expanding the biotechnology potential of lactobacilli through comparative genomics of 213 strains and associated genera.</title>
        <authorList>
            <person name="Sun Z."/>
            <person name="Harris H.M."/>
            <person name="McCann A."/>
            <person name="Guo C."/>
            <person name="Argimon S."/>
            <person name="Zhang W."/>
            <person name="Yang X."/>
            <person name="Jeffery I.B."/>
            <person name="Cooney J.C."/>
            <person name="Kagawa T.F."/>
            <person name="Liu W."/>
            <person name="Song Y."/>
            <person name="Salvetti E."/>
            <person name="Wrobel A."/>
            <person name="Rasinkangas P."/>
            <person name="Parkhill J."/>
            <person name="Rea M.C."/>
            <person name="O'Sullivan O."/>
            <person name="Ritari J."/>
            <person name="Douillard F.P."/>
            <person name="Paul Ross R."/>
            <person name="Yang R."/>
            <person name="Briner A.E."/>
            <person name="Felis G.E."/>
            <person name="de Vos W.M."/>
            <person name="Barrangou R."/>
            <person name="Klaenhammer T.R."/>
            <person name="Caufield P.W."/>
            <person name="Cui Y."/>
            <person name="Zhang H."/>
            <person name="O'Toole P.W."/>
        </authorList>
    </citation>
    <scope>NUCLEOTIDE SEQUENCE [LARGE SCALE GENOMIC DNA]</scope>
    <source>
        <strain evidence="3 4">DSM 19906</strain>
    </source>
</reference>
<feature type="transmembrane region" description="Helical" evidence="2">
    <location>
        <begin position="238"/>
        <end position="257"/>
    </location>
</feature>
<keyword evidence="2" id="KW-0472">Membrane</keyword>
<dbReference type="PANTHER" id="PTHR11328:SF24">
    <property type="entry name" value="MAJOR FACILITATOR SUPERFAMILY (MFS) PROFILE DOMAIN-CONTAINING PROTEIN"/>
    <property type="match status" value="1"/>
</dbReference>
<dbReference type="PATRIC" id="fig|1423766.4.peg.958"/>